<proteinExistence type="predicted"/>
<dbReference type="InterPro" id="IPR005651">
    <property type="entry name" value="Trm112-like"/>
</dbReference>
<protein>
    <submittedName>
        <fullName evidence="1">Trm112 family protein</fullName>
    </submittedName>
</protein>
<dbReference type="Pfam" id="PF03966">
    <property type="entry name" value="Trm112p"/>
    <property type="match status" value="1"/>
</dbReference>
<sequence length="52" mass="6174">MENFLLRTLACPLCKKRLIFEKNRLICTFDKISYPILDDIPIMLKEKSCILQ</sequence>
<dbReference type="EMBL" id="CP135136">
    <property type="protein sequence ID" value="WWR12212.1"/>
    <property type="molecule type" value="Genomic_DNA"/>
</dbReference>
<reference evidence="1" key="1">
    <citation type="submission" date="2023-09" db="EMBL/GenBank/DDBJ databases">
        <title>Genomes of two closely related lineages of the louse Polyplax serrata with different host specificities.</title>
        <authorList>
            <person name="Martinu J."/>
            <person name="Tarabai H."/>
            <person name="Stefka J."/>
            <person name="Hypsa V."/>
        </authorList>
    </citation>
    <scope>NUCLEOTIDE SEQUENCE [LARGE SCALE GENOMIC DNA]</scope>
    <source>
        <strain evidence="1">HR10_N</strain>
    </source>
</reference>
<gene>
    <name evidence="1" type="ORF">RQL38_01115</name>
</gene>
<dbReference type="RefSeq" id="WP_338521921.1">
    <property type="nucleotide sequence ID" value="NZ_CP135136.1"/>
</dbReference>
<accession>A0ABZ2GXQ4</accession>
<evidence type="ECO:0000313" key="2">
    <source>
        <dbReference type="Proteomes" id="UP001360424"/>
    </source>
</evidence>
<dbReference type="Gene3D" id="2.20.25.10">
    <property type="match status" value="1"/>
</dbReference>
<name>A0ABZ2GXQ4_9GAMM</name>
<organism evidence="1 2">
    <name type="scientific">Candidatus Legionella polyplacis</name>
    <dbReference type="NCBI Taxonomy" id="2005262"/>
    <lineage>
        <taxon>Bacteria</taxon>
        <taxon>Pseudomonadati</taxon>
        <taxon>Pseudomonadota</taxon>
        <taxon>Gammaproteobacteria</taxon>
        <taxon>Legionellales</taxon>
        <taxon>Legionellaceae</taxon>
        <taxon>Legionella</taxon>
    </lineage>
</organism>
<keyword evidence="2" id="KW-1185">Reference proteome</keyword>
<evidence type="ECO:0000313" key="1">
    <source>
        <dbReference type="EMBL" id="WWR12212.1"/>
    </source>
</evidence>
<dbReference type="SUPFAM" id="SSF158997">
    <property type="entry name" value="Trm112p-like"/>
    <property type="match status" value="1"/>
</dbReference>
<dbReference type="Proteomes" id="UP001360424">
    <property type="component" value="Chromosome"/>
</dbReference>